<dbReference type="HOGENOM" id="CLU_3181571_0_0_9"/>
<dbReference type="Proteomes" id="UP000002706">
    <property type="component" value="Chromosome"/>
</dbReference>
<keyword evidence="2" id="KW-1185">Reference proteome</keyword>
<organism evidence="1 2">
    <name type="scientific">Carboxydothermus hydrogenoformans (strain ATCC BAA-161 / DSM 6008 / Z-2901)</name>
    <dbReference type="NCBI Taxonomy" id="246194"/>
    <lineage>
        <taxon>Bacteria</taxon>
        <taxon>Bacillati</taxon>
        <taxon>Bacillota</taxon>
        <taxon>Clostridia</taxon>
        <taxon>Thermoanaerobacterales</taxon>
        <taxon>Thermoanaerobacteraceae</taxon>
        <taxon>Carboxydothermus</taxon>
    </lineage>
</organism>
<dbReference type="RefSeq" id="WP_011343769.1">
    <property type="nucleotide sequence ID" value="NC_007503.1"/>
</dbReference>
<dbReference type="KEGG" id="chy:CHY_0841"/>
<sequence length="46" mass="5048">MKVGELIAVLSVDMSQYDKDLATAKSKAETIVSSLEKPAKALFYAW</sequence>
<evidence type="ECO:0000313" key="1">
    <source>
        <dbReference type="EMBL" id="ABB13907.1"/>
    </source>
</evidence>
<evidence type="ECO:0000313" key="2">
    <source>
        <dbReference type="Proteomes" id="UP000002706"/>
    </source>
</evidence>
<gene>
    <name evidence="1" type="ordered locus">CHY_0841</name>
</gene>
<dbReference type="AlphaFoldDB" id="Q3ADU1"/>
<protein>
    <submittedName>
        <fullName evidence="1">Uncharacterized protein</fullName>
    </submittedName>
</protein>
<reference evidence="1 2" key="1">
    <citation type="journal article" date="2005" name="PLoS Genet.">
        <title>Life in hot carbon monoxide: the complete genome sequence of Carboxydothermus hydrogenoformans Z-2901.</title>
        <authorList>
            <person name="Wu M."/>
            <person name="Ren Q."/>
            <person name="Durkin A.S."/>
            <person name="Daugherty S.C."/>
            <person name="Brinkac L.M."/>
            <person name="Dodson R.J."/>
            <person name="Madupu R."/>
            <person name="Sullivan S.A."/>
            <person name="Kolonay J.F."/>
            <person name="Haft D.H."/>
            <person name="Nelson W.C."/>
            <person name="Tallon L.J."/>
            <person name="Jones K.M."/>
            <person name="Ulrich L.E."/>
            <person name="Gonzalez J.M."/>
            <person name="Zhulin I.B."/>
            <person name="Robb F.T."/>
            <person name="Eisen J.A."/>
        </authorList>
    </citation>
    <scope>NUCLEOTIDE SEQUENCE [LARGE SCALE GENOMIC DNA]</scope>
    <source>
        <strain evidence="2">ATCC BAA-161 / DSM 6008 / Z-2901</strain>
    </source>
</reference>
<accession>Q3ADU1</accession>
<proteinExistence type="predicted"/>
<dbReference type="InParanoid" id="Q3ADU1"/>
<name>Q3ADU1_CARHZ</name>
<dbReference type="EMBL" id="CP000141">
    <property type="protein sequence ID" value="ABB13907.1"/>
    <property type="molecule type" value="Genomic_DNA"/>
</dbReference>